<organism evidence="3 4">
    <name type="scientific">Methylomarinum roseum</name>
    <dbReference type="NCBI Taxonomy" id="3067653"/>
    <lineage>
        <taxon>Bacteria</taxon>
        <taxon>Pseudomonadati</taxon>
        <taxon>Pseudomonadota</taxon>
        <taxon>Gammaproteobacteria</taxon>
        <taxon>Methylococcales</taxon>
        <taxon>Methylococcaceae</taxon>
        <taxon>Methylomarinum</taxon>
    </lineage>
</organism>
<dbReference type="RefSeq" id="WP_349431509.1">
    <property type="nucleotide sequence ID" value="NZ_CP157743.1"/>
</dbReference>
<sequence>MSMVVLDKLHNQKGAALIEFAIILPLLMLLVIGVVEFGFAFYHLDILNKSVQDGARYFADPKQARNGVIDDAIDVTGSNQDNVDATTNLIIYGSTDASTDSLLPNVANYTPVPSITTDATYTDHIFVTASYDHQLILGGLLSNLTNGTVPATMTLTASTAMRVE</sequence>
<evidence type="ECO:0000256" key="1">
    <source>
        <dbReference type="SAM" id="Phobius"/>
    </source>
</evidence>
<keyword evidence="4" id="KW-1185">Reference proteome</keyword>
<evidence type="ECO:0000259" key="2">
    <source>
        <dbReference type="Pfam" id="PF07811"/>
    </source>
</evidence>
<proteinExistence type="predicted"/>
<evidence type="ECO:0000313" key="4">
    <source>
        <dbReference type="Proteomes" id="UP001225378"/>
    </source>
</evidence>
<keyword evidence="1" id="KW-1133">Transmembrane helix</keyword>
<feature type="domain" description="TadE-like" evidence="2">
    <location>
        <begin position="14"/>
        <end position="56"/>
    </location>
</feature>
<name>A0AAU7NT11_9GAMM</name>
<dbReference type="InterPro" id="IPR012495">
    <property type="entry name" value="TadE-like_dom"/>
</dbReference>
<dbReference type="KEGG" id="mech:Q9L42_017505"/>
<dbReference type="Pfam" id="PF07811">
    <property type="entry name" value="TadE"/>
    <property type="match status" value="1"/>
</dbReference>
<accession>A0AAU7NT11</accession>
<feature type="transmembrane region" description="Helical" evidence="1">
    <location>
        <begin position="20"/>
        <end position="42"/>
    </location>
</feature>
<reference evidence="3 4" key="1">
    <citation type="journal article" date="2024" name="Microbiology">
        <title>Methylomarinum rosea sp. nov., a novel halophilic methanotrophic bacterium from the hypersaline Lake Elton.</title>
        <authorList>
            <person name="Suleimanov R.Z."/>
            <person name="Oshkin I.Y."/>
            <person name="Danilova O.V."/>
            <person name="Suzina N.E."/>
            <person name="Dedysh S.N."/>
        </authorList>
    </citation>
    <scope>NUCLEOTIDE SEQUENCE [LARGE SCALE GENOMIC DNA]</scope>
    <source>
        <strain evidence="3 4">Ch1-1</strain>
    </source>
</reference>
<dbReference type="AlphaFoldDB" id="A0AAU7NT11"/>
<keyword evidence="1" id="KW-0812">Transmembrane</keyword>
<keyword evidence="1" id="KW-0472">Membrane</keyword>
<protein>
    <submittedName>
        <fullName evidence="3">TadE/TadG family type IV pilus assembly protein</fullName>
    </submittedName>
</protein>
<dbReference type="EMBL" id="CP157743">
    <property type="protein sequence ID" value="XBS20130.1"/>
    <property type="molecule type" value="Genomic_DNA"/>
</dbReference>
<gene>
    <name evidence="3" type="ORF">Q9L42_017505</name>
</gene>
<evidence type="ECO:0000313" key="3">
    <source>
        <dbReference type="EMBL" id="XBS20130.1"/>
    </source>
</evidence>
<dbReference type="Proteomes" id="UP001225378">
    <property type="component" value="Chromosome"/>
</dbReference>